<gene>
    <name evidence="1" type="ORF">TSPI_09535</name>
</gene>
<evidence type="ECO:0000313" key="2">
    <source>
        <dbReference type="Proteomes" id="UP001558632"/>
    </source>
</evidence>
<comment type="caution">
    <text evidence="1">The sequence shown here is derived from an EMBL/GenBank/DDBJ whole genome shotgun (WGS) entry which is preliminary data.</text>
</comment>
<protein>
    <submittedName>
        <fullName evidence="1">Retrovirus-related Pol polyprotein from type-1 retrotransposable element</fullName>
    </submittedName>
</protein>
<evidence type="ECO:0000313" key="1">
    <source>
        <dbReference type="EMBL" id="KAL1236589.1"/>
    </source>
</evidence>
<dbReference type="Proteomes" id="UP001558632">
    <property type="component" value="Unassembled WGS sequence"/>
</dbReference>
<proteinExistence type="predicted"/>
<accession>A0ABR3KG22</accession>
<reference evidence="1 2" key="1">
    <citation type="submission" date="2024-07" db="EMBL/GenBank/DDBJ databases">
        <title>Enhanced genomic and transcriptomic resources for Trichinella pseudospiralis and T. spiralis underpin the discovery of pronounced molecular differences between stages and species.</title>
        <authorList>
            <person name="Pasi K.K."/>
            <person name="La Rosa G."/>
            <person name="Gomez-Morales M.A."/>
            <person name="Tosini F."/>
            <person name="Sumanam S."/>
            <person name="Young N.D."/>
            <person name="Chang B.C."/>
            <person name="Robin G.B."/>
        </authorList>
    </citation>
    <scope>NUCLEOTIDE SEQUENCE [LARGE SCALE GENOMIC DNA]</scope>
    <source>
        <strain evidence="1">ISS534</strain>
    </source>
</reference>
<dbReference type="EMBL" id="JBEUSY010000368">
    <property type="protein sequence ID" value="KAL1236589.1"/>
    <property type="molecule type" value="Genomic_DNA"/>
</dbReference>
<name>A0ABR3KG22_TRISP</name>
<keyword evidence="2" id="KW-1185">Reference proteome</keyword>
<organism evidence="1 2">
    <name type="scientific">Trichinella spiralis</name>
    <name type="common">Trichina worm</name>
    <dbReference type="NCBI Taxonomy" id="6334"/>
    <lineage>
        <taxon>Eukaryota</taxon>
        <taxon>Metazoa</taxon>
        <taxon>Ecdysozoa</taxon>
        <taxon>Nematoda</taxon>
        <taxon>Enoplea</taxon>
        <taxon>Dorylaimia</taxon>
        <taxon>Trichinellida</taxon>
        <taxon>Trichinellidae</taxon>
        <taxon>Trichinella</taxon>
    </lineage>
</organism>
<sequence length="279" mass="31542">MMPITRFSLANFKIGNVDEVCLRKLKKSEIFLEVGSVDVDRINHFYDFACEDIQILPSCHCGRTDVFGQQRSWTVVKCGIVCNATECVFSRKPFLSINSVASHNPHSMKASGRFQRPSESSESSTVWYMVVLQYDWVSEHLKLMNLGSASGSDGVKTFLLERHIPQILQDCRTTVIPKVDNPRSDAEDFRSITIGLCMYRLFSKIVTNPLSELTPLNRCQRPSSQARMALLTTSVTWLRSSNWLAEQKWGGLRLSRACRNSGRQSLSNVSCPIDVYDSD</sequence>